<evidence type="ECO:0000313" key="3">
    <source>
        <dbReference type="Proteomes" id="UP000000428"/>
    </source>
</evidence>
<proteinExistence type="predicted"/>
<accession>Q82QX6</accession>
<dbReference type="EMBL" id="BA000030">
    <property type="protein sequence ID" value="BAC68078.1"/>
    <property type="molecule type" value="Genomic_DNA"/>
</dbReference>
<dbReference type="eggNOG" id="ENOG50320GX">
    <property type="taxonomic scope" value="Bacteria"/>
</dbReference>
<gene>
    <name evidence="2" type="ORF">SAVERM_369</name>
</gene>
<dbReference type="HOGENOM" id="CLU_1721392_0_0_11"/>
<feature type="transmembrane region" description="Helical" evidence="1">
    <location>
        <begin position="14"/>
        <end position="34"/>
    </location>
</feature>
<evidence type="ECO:0000313" key="2">
    <source>
        <dbReference type="EMBL" id="BAC68078.1"/>
    </source>
</evidence>
<dbReference type="KEGG" id="sma:SAVERM_369"/>
<organism evidence="2 3">
    <name type="scientific">Streptomyces avermitilis (strain ATCC 31267 / DSM 46492 / JCM 5070 / NBRC 14893 / NCIMB 12804 / NRRL 8165 / MA-4680)</name>
    <dbReference type="NCBI Taxonomy" id="227882"/>
    <lineage>
        <taxon>Bacteria</taxon>
        <taxon>Bacillati</taxon>
        <taxon>Actinomycetota</taxon>
        <taxon>Actinomycetes</taxon>
        <taxon>Kitasatosporales</taxon>
        <taxon>Streptomycetaceae</taxon>
        <taxon>Streptomyces</taxon>
    </lineage>
</organism>
<name>Q82QX6_STRAW</name>
<reference evidence="2 3" key="3">
    <citation type="journal article" date="2014" name="J. Ind. Microbiol. Biotechnol.">
        <title>Genome mining of the Streptomyces avermitilis genome and development of genome-minimized hosts for heterologous expression of biosynthetic gene clusters.</title>
        <authorList>
            <person name="Ikeda H."/>
            <person name="Shin-ya K."/>
            <person name="Omura S."/>
        </authorList>
    </citation>
    <scope>NUCLEOTIDE SEQUENCE [LARGE SCALE GENOMIC DNA]</scope>
    <source>
        <strain evidence="3">ATCC 31267 / DSM 46492 / JCM 5070 / NBRC 14893 / NCIMB 12804 / NRRL 8165 / MA-4680</strain>
    </source>
</reference>
<evidence type="ECO:0000256" key="1">
    <source>
        <dbReference type="SAM" id="Phobius"/>
    </source>
</evidence>
<keyword evidence="1" id="KW-0812">Transmembrane</keyword>
<protein>
    <submittedName>
        <fullName evidence="2">Uncharacterized protein</fullName>
    </submittedName>
</protein>
<keyword evidence="3" id="KW-1185">Reference proteome</keyword>
<sequence>MANSCSMADLATQVLPVASALAGVALTLAGNMYLERSKWRRSRHTEQEARSLQAYADLLQGATDIARTLRQAAEQLEEGHNVDMQAIAAVIDDHIGQLRRQGTIVRLVGPRSAFDLVKGLEDQVAPIYRLLIEVGRSGDGSALVQPARRLMRTRDEITDHLRMAGGLT</sequence>
<dbReference type="AlphaFoldDB" id="Q82QX6"/>
<keyword evidence="1" id="KW-0472">Membrane</keyword>
<dbReference type="Proteomes" id="UP000000428">
    <property type="component" value="Chromosome"/>
</dbReference>
<reference evidence="2 3" key="1">
    <citation type="journal article" date="2001" name="Proc. Natl. Acad. Sci. U.S.A.">
        <title>Genome sequence of an industrial microorganism Streptomyces avermitilis: deducing the ability of producing secondary metabolites.</title>
        <authorList>
            <person name="Omura S."/>
            <person name="Ikeda H."/>
            <person name="Ishikawa J."/>
            <person name="Hanamoto A."/>
            <person name="Takahashi C."/>
            <person name="Shinose M."/>
            <person name="Takahashi Y."/>
            <person name="Horikawa H."/>
            <person name="Nakazawa H."/>
            <person name="Osonoe T."/>
            <person name="Kikuchi H."/>
            <person name="Shiba T."/>
            <person name="Sakaki Y."/>
            <person name="Hattori M."/>
        </authorList>
    </citation>
    <scope>NUCLEOTIDE SEQUENCE [LARGE SCALE GENOMIC DNA]</scope>
    <source>
        <strain evidence="3">ATCC 31267 / DSM 46492 / JCM 5070 / NBRC 14893 / NCIMB 12804 / NRRL 8165 / MA-4680</strain>
    </source>
</reference>
<reference evidence="2 3" key="2">
    <citation type="journal article" date="2003" name="Nat. Biotechnol.">
        <title>Complete genome sequence and comparative analysis of the industrial microorganism Streptomyces avermitilis.</title>
        <authorList>
            <person name="Ikeda H."/>
            <person name="Ishikawa J."/>
            <person name="Hanamoto A."/>
            <person name="Shinose M."/>
            <person name="Kikuchi H."/>
            <person name="Shiba T."/>
            <person name="Sakaki Y."/>
            <person name="Hattori M."/>
            <person name="Omura S."/>
        </authorList>
    </citation>
    <scope>NUCLEOTIDE SEQUENCE [LARGE SCALE GENOMIC DNA]</scope>
    <source>
        <strain evidence="3">ATCC 31267 / DSM 46492 / JCM 5070 / NBRC 14893 / NCIMB 12804 / NRRL 8165 / MA-4680</strain>
    </source>
</reference>
<keyword evidence="1" id="KW-1133">Transmembrane helix</keyword>